<keyword evidence="11" id="KW-1185">Reference proteome</keyword>
<dbReference type="PANTHER" id="PTHR23037">
    <property type="entry name" value="CYTOKINE RECEPTOR"/>
    <property type="match status" value="1"/>
</dbReference>
<keyword evidence="2" id="KW-0812">Transmembrane</keyword>
<dbReference type="PANTHER" id="PTHR23037:SF45">
    <property type="entry name" value="INTERLEUKIN 13 RECEPTOR SUBUNIT ALPHA 2"/>
    <property type="match status" value="1"/>
</dbReference>
<feature type="signal peptide" evidence="8">
    <location>
        <begin position="1"/>
        <end position="35"/>
    </location>
</feature>
<feature type="domain" description="Type I cytokine receptor cytokine-binding" evidence="9">
    <location>
        <begin position="152"/>
        <end position="243"/>
    </location>
</feature>
<evidence type="ECO:0000256" key="1">
    <source>
        <dbReference type="ARBA" id="ARBA00004479"/>
    </source>
</evidence>
<evidence type="ECO:0000259" key="9">
    <source>
        <dbReference type="Pfam" id="PF09240"/>
    </source>
</evidence>
<sequence>MSDVSLDVPAGGALRYKPLRMLMAVLVLLMNICKAEHDITVDPPRNIRIIDPGHLGQLHVSWTLPASLENRTDCAVRFQLRFFNTYEGEWTTIRTREMSYDAQFDLEKNVQVRIQTMLGGPCTSGSSEVQSPAADVLLKPPVIGLPGTKIKELSCIFYQREYMDCTWQKKQKTQANYQLYFWHRKMERAMECPEYLQSHGRRTGCRFPWHSLLEFTEFNVCVNGSSAGTLLRPAYFTMQLQNHMKPAVIDTLSLETLPDGDVCLEWAPPKGRILEDCLEFEVESRPEGTEGLMARNLTRAASFTVSPPDQCFCFRTLPIRKLLICLTLCFKKSLKTRVKGRHVDSSHKHL</sequence>
<organism evidence="10 11">
    <name type="scientific">Synaphobranchus kaupii</name>
    <name type="common">Kaup's arrowtooth eel</name>
    <dbReference type="NCBI Taxonomy" id="118154"/>
    <lineage>
        <taxon>Eukaryota</taxon>
        <taxon>Metazoa</taxon>
        <taxon>Chordata</taxon>
        <taxon>Craniata</taxon>
        <taxon>Vertebrata</taxon>
        <taxon>Euteleostomi</taxon>
        <taxon>Actinopterygii</taxon>
        <taxon>Neopterygii</taxon>
        <taxon>Teleostei</taxon>
        <taxon>Anguilliformes</taxon>
        <taxon>Synaphobranchidae</taxon>
        <taxon>Synaphobranchus</taxon>
    </lineage>
</organism>
<dbReference type="InterPro" id="IPR015321">
    <property type="entry name" value="TypeI_recpt_CBD"/>
</dbReference>
<evidence type="ECO:0000256" key="7">
    <source>
        <dbReference type="ARBA" id="ARBA00023180"/>
    </source>
</evidence>
<keyword evidence="7" id="KW-0325">Glycoprotein</keyword>
<dbReference type="AlphaFoldDB" id="A0A9Q1IET7"/>
<dbReference type="OrthoDB" id="9826641at2759"/>
<evidence type="ECO:0000256" key="3">
    <source>
        <dbReference type="ARBA" id="ARBA00022729"/>
    </source>
</evidence>
<dbReference type="GO" id="GO:0009897">
    <property type="term" value="C:external side of plasma membrane"/>
    <property type="evidence" value="ECO:0007669"/>
    <property type="project" value="TreeGrafter"/>
</dbReference>
<gene>
    <name evidence="10" type="ORF">SKAU_G00369010</name>
</gene>
<dbReference type="Pfam" id="PF09240">
    <property type="entry name" value="IL6Ra-bind"/>
    <property type="match status" value="1"/>
</dbReference>
<keyword evidence="3 8" id="KW-0732">Signal</keyword>
<proteinExistence type="predicted"/>
<dbReference type="InterPro" id="IPR013783">
    <property type="entry name" value="Ig-like_fold"/>
</dbReference>
<keyword evidence="6" id="KW-0675">Receptor</keyword>
<protein>
    <recommendedName>
        <fullName evidence="9">Type I cytokine receptor cytokine-binding domain-containing protein</fullName>
    </recommendedName>
</protein>
<keyword evidence="5" id="KW-0472">Membrane</keyword>
<evidence type="ECO:0000256" key="4">
    <source>
        <dbReference type="ARBA" id="ARBA00022989"/>
    </source>
</evidence>
<evidence type="ECO:0000256" key="8">
    <source>
        <dbReference type="SAM" id="SignalP"/>
    </source>
</evidence>
<comment type="subcellular location">
    <subcellularLocation>
        <location evidence="1">Membrane</location>
        <topology evidence="1">Single-pass type I membrane protein</topology>
    </subcellularLocation>
</comment>
<name>A0A9Q1IET7_SYNKA</name>
<evidence type="ECO:0000313" key="10">
    <source>
        <dbReference type="EMBL" id="KAJ8337935.1"/>
    </source>
</evidence>
<evidence type="ECO:0000313" key="11">
    <source>
        <dbReference type="Proteomes" id="UP001152622"/>
    </source>
</evidence>
<dbReference type="Proteomes" id="UP001152622">
    <property type="component" value="Chromosome 18"/>
</dbReference>
<evidence type="ECO:0000256" key="6">
    <source>
        <dbReference type="ARBA" id="ARBA00023170"/>
    </source>
</evidence>
<dbReference type="Gene3D" id="2.60.40.10">
    <property type="entry name" value="Immunoglobulins"/>
    <property type="match status" value="2"/>
</dbReference>
<reference evidence="10" key="1">
    <citation type="journal article" date="2023" name="Science">
        <title>Genome structures resolve the early diversification of teleost fishes.</title>
        <authorList>
            <person name="Parey E."/>
            <person name="Louis A."/>
            <person name="Montfort J."/>
            <person name="Bouchez O."/>
            <person name="Roques C."/>
            <person name="Iampietro C."/>
            <person name="Lluch J."/>
            <person name="Castinel A."/>
            <person name="Donnadieu C."/>
            <person name="Desvignes T."/>
            <person name="Floi Bucao C."/>
            <person name="Jouanno E."/>
            <person name="Wen M."/>
            <person name="Mejri S."/>
            <person name="Dirks R."/>
            <person name="Jansen H."/>
            <person name="Henkel C."/>
            <person name="Chen W.J."/>
            <person name="Zahm M."/>
            <person name="Cabau C."/>
            <person name="Klopp C."/>
            <person name="Thompson A.W."/>
            <person name="Robinson-Rechavi M."/>
            <person name="Braasch I."/>
            <person name="Lecointre G."/>
            <person name="Bobe J."/>
            <person name="Postlethwait J.H."/>
            <person name="Berthelot C."/>
            <person name="Roest Crollius H."/>
            <person name="Guiguen Y."/>
        </authorList>
    </citation>
    <scope>NUCLEOTIDE SEQUENCE</scope>
    <source>
        <strain evidence="10">WJC10195</strain>
    </source>
</reference>
<feature type="chain" id="PRO_5040482380" description="Type I cytokine receptor cytokine-binding domain-containing protein" evidence="8">
    <location>
        <begin position="36"/>
        <end position="350"/>
    </location>
</feature>
<dbReference type="EMBL" id="JAINUF010000018">
    <property type="protein sequence ID" value="KAJ8337935.1"/>
    <property type="molecule type" value="Genomic_DNA"/>
</dbReference>
<dbReference type="GO" id="GO:0004896">
    <property type="term" value="F:cytokine receptor activity"/>
    <property type="evidence" value="ECO:0007669"/>
    <property type="project" value="TreeGrafter"/>
</dbReference>
<dbReference type="InterPro" id="IPR036116">
    <property type="entry name" value="FN3_sf"/>
</dbReference>
<dbReference type="SUPFAM" id="SSF49265">
    <property type="entry name" value="Fibronectin type III"/>
    <property type="match status" value="2"/>
</dbReference>
<evidence type="ECO:0000256" key="2">
    <source>
        <dbReference type="ARBA" id="ARBA00022692"/>
    </source>
</evidence>
<keyword evidence="4" id="KW-1133">Transmembrane helix</keyword>
<evidence type="ECO:0000256" key="5">
    <source>
        <dbReference type="ARBA" id="ARBA00023136"/>
    </source>
</evidence>
<comment type="caution">
    <text evidence="10">The sequence shown here is derived from an EMBL/GenBank/DDBJ whole genome shotgun (WGS) entry which is preliminary data.</text>
</comment>
<accession>A0A9Q1IET7</accession>